<dbReference type="AlphaFoldDB" id="A0A4Q7V1U5"/>
<feature type="transmembrane region" description="Helical" evidence="1">
    <location>
        <begin position="58"/>
        <end position="78"/>
    </location>
</feature>
<keyword evidence="1" id="KW-0812">Transmembrane</keyword>
<accession>A0A4Q7V1U5</accession>
<organism evidence="2 3">
    <name type="scientific">Pseudonocardia sediminis</name>
    <dbReference type="NCBI Taxonomy" id="1397368"/>
    <lineage>
        <taxon>Bacteria</taxon>
        <taxon>Bacillati</taxon>
        <taxon>Actinomycetota</taxon>
        <taxon>Actinomycetes</taxon>
        <taxon>Pseudonocardiales</taxon>
        <taxon>Pseudonocardiaceae</taxon>
        <taxon>Pseudonocardia</taxon>
    </lineage>
</organism>
<name>A0A4Q7V1U5_PSEST</name>
<keyword evidence="1" id="KW-0472">Membrane</keyword>
<protein>
    <recommendedName>
        <fullName evidence="4">DoxX-like protein</fullName>
    </recommendedName>
</protein>
<keyword evidence="3" id="KW-1185">Reference proteome</keyword>
<gene>
    <name evidence="2" type="ORF">EV383_4368</name>
</gene>
<keyword evidence="1" id="KW-1133">Transmembrane helix</keyword>
<dbReference type="Proteomes" id="UP000291591">
    <property type="component" value="Unassembled WGS sequence"/>
</dbReference>
<reference evidence="2 3" key="1">
    <citation type="submission" date="2019-02" db="EMBL/GenBank/DDBJ databases">
        <title>Sequencing the genomes of 1000 actinobacteria strains.</title>
        <authorList>
            <person name="Klenk H.-P."/>
        </authorList>
    </citation>
    <scope>NUCLEOTIDE SEQUENCE [LARGE SCALE GENOMIC DNA]</scope>
    <source>
        <strain evidence="2 3">DSM 45779</strain>
    </source>
</reference>
<evidence type="ECO:0000256" key="1">
    <source>
        <dbReference type="SAM" id="Phobius"/>
    </source>
</evidence>
<feature type="transmembrane region" description="Helical" evidence="1">
    <location>
        <begin position="21"/>
        <end position="38"/>
    </location>
</feature>
<proteinExistence type="predicted"/>
<feature type="transmembrane region" description="Helical" evidence="1">
    <location>
        <begin position="111"/>
        <end position="131"/>
    </location>
</feature>
<comment type="caution">
    <text evidence="2">The sequence shown here is derived from an EMBL/GenBank/DDBJ whole genome shotgun (WGS) entry which is preliminary data.</text>
</comment>
<evidence type="ECO:0000313" key="3">
    <source>
        <dbReference type="Proteomes" id="UP000291591"/>
    </source>
</evidence>
<evidence type="ECO:0008006" key="4">
    <source>
        <dbReference type="Google" id="ProtNLM"/>
    </source>
</evidence>
<sequence>MRLQRTDITHLWRGFPGLGRAYLAATALAAALGISLLLGGDARASAASFSTMREVGGIRLWGTLLVLGAVALLVSAAIGRRTVMVALFIGALMHGLVALWFFQSAEANPVASYWGAVVFAGVGFWHISQALEYGSK</sequence>
<dbReference type="EMBL" id="SHKL01000001">
    <property type="protein sequence ID" value="RZT87444.1"/>
    <property type="molecule type" value="Genomic_DNA"/>
</dbReference>
<evidence type="ECO:0000313" key="2">
    <source>
        <dbReference type="EMBL" id="RZT87444.1"/>
    </source>
</evidence>
<feature type="transmembrane region" description="Helical" evidence="1">
    <location>
        <begin position="85"/>
        <end position="105"/>
    </location>
</feature>